<keyword evidence="2" id="KW-1185">Reference proteome</keyword>
<dbReference type="OrthoDB" id="10475743at2759"/>
<accession>A0A7R8YT00</accession>
<reference evidence="1 2" key="1">
    <citation type="submission" date="2020-11" db="EMBL/GenBank/DDBJ databases">
        <authorList>
            <person name="Wallbank WR R."/>
            <person name="Pardo Diaz C."/>
            <person name="Kozak K."/>
            <person name="Martin S."/>
            <person name="Jiggins C."/>
            <person name="Moest M."/>
            <person name="Warren A I."/>
            <person name="Generalovic N T."/>
            <person name="Byers J.R.P. K."/>
            <person name="Montejo-Kovacevich G."/>
            <person name="Yen C E."/>
        </authorList>
    </citation>
    <scope>NUCLEOTIDE SEQUENCE [LARGE SCALE GENOMIC DNA]</scope>
</reference>
<dbReference type="InParanoid" id="A0A7R8YT00"/>
<dbReference type="EMBL" id="LR899010">
    <property type="protein sequence ID" value="CAD7081164.1"/>
    <property type="molecule type" value="Genomic_DNA"/>
</dbReference>
<dbReference type="Proteomes" id="UP000594454">
    <property type="component" value="Chromosome 2"/>
</dbReference>
<dbReference type="PANTHER" id="PTHR20898">
    <property type="entry name" value="DAEDALUS ON 3-RELATED-RELATED"/>
    <property type="match status" value="1"/>
</dbReference>
<gene>
    <name evidence="1" type="ORF">HERILL_LOCUS4285</name>
</gene>
<evidence type="ECO:0000313" key="1">
    <source>
        <dbReference type="EMBL" id="CAD7081164.1"/>
    </source>
</evidence>
<evidence type="ECO:0000313" key="2">
    <source>
        <dbReference type="Proteomes" id="UP000594454"/>
    </source>
</evidence>
<protein>
    <submittedName>
        <fullName evidence="1">Uncharacterized protein</fullName>
    </submittedName>
</protein>
<dbReference type="InterPro" id="IPR010512">
    <property type="entry name" value="DUF1091"/>
</dbReference>
<dbReference type="Pfam" id="PF06477">
    <property type="entry name" value="DUF1091"/>
    <property type="match status" value="1"/>
</dbReference>
<proteinExistence type="predicted"/>
<sequence length="173" mass="19140">MKFKTCDVQSNWKLADANCSINVRDGESKLSTFINVQNSIRAVRAQVKVSVLLPLVGQVTMIDREKEDLCVWLNSSSLPSLAVVAMNEFPDIGHFPESCPVAGGLYYVKDLFVPSSLLPSYLPVGNFILELKLFGTTLAEEVLLFYNLTLHGSIQPYRTAFAAGLAGRRPRKM</sequence>
<dbReference type="AlphaFoldDB" id="A0A7R8YT00"/>
<organism evidence="1 2">
    <name type="scientific">Hermetia illucens</name>
    <name type="common">Black soldier fly</name>
    <dbReference type="NCBI Taxonomy" id="343691"/>
    <lineage>
        <taxon>Eukaryota</taxon>
        <taxon>Metazoa</taxon>
        <taxon>Ecdysozoa</taxon>
        <taxon>Arthropoda</taxon>
        <taxon>Hexapoda</taxon>
        <taxon>Insecta</taxon>
        <taxon>Pterygota</taxon>
        <taxon>Neoptera</taxon>
        <taxon>Endopterygota</taxon>
        <taxon>Diptera</taxon>
        <taxon>Brachycera</taxon>
        <taxon>Stratiomyomorpha</taxon>
        <taxon>Stratiomyidae</taxon>
        <taxon>Hermetiinae</taxon>
        <taxon>Hermetia</taxon>
    </lineage>
</organism>
<name>A0A7R8YT00_HERIL</name>